<evidence type="ECO:0000313" key="2">
    <source>
        <dbReference type="Proteomes" id="UP000007115"/>
    </source>
</evidence>
<keyword evidence="2" id="KW-1185">Reference proteome</keyword>
<evidence type="ECO:0000313" key="1">
    <source>
        <dbReference type="EMBL" id="EHK17691.1"/>
    </source>
</evidence>
<accession>G9N6C9</accession>
<dbReference type="AlphaFoldDB" id="G9N6C9"/>
<name>G9N6C9_HYPVG</name>
<reference evidence="1 2" key="1">
    <citation type="journal article" date="2011" name="Genome Biol.">
        <title>Comparative genome sequence analysis underscores mycoparasitism as the ancestral life style of Trichoderma.</title>
        <authorList>
            <person name="Kubicek C.P."/>
            <person name="Herrera-Estrella A."/>
            <person name="Seidl-Seiboth V."/>
            <person name="Martinez D.A."/>
            <person name="Druzhinina I.S."/>
            <person name="Thon M."/>
            <person name="Zeilinger S."/>
            <person name="Casas-Flores S."/>
            <person name="Horwitz B.A."/>
            <person name="Mukherjee P.K."/>
            <person name="Mukherjee M."/>
            <person name="Kredics L."/>
            <person name="Alcaraz L.D."/>
            <person name="Aerts A."/>
            <person name="Antal Z."/>
            <person name="Atanasova L."/>
            <person name="Cervantes-Badillo M.G."/>
            <person name="Challacombe J."/>
            <person name="Chertkov O."/>
            <person name="McCluskey K."/>
            <person name="Coulpier F."/>
            <person name="Deshpande N."/>
            <person name="von Doehren H."/>
            <person name="Ebbole D.J."/>
            <person name="Esquivel-Naranjo E.U."/>
            <person name="Fekete E."/>
            <person name="Flipphi M."/>
            <person name="Glaser F."/>
            <person name="Gomez-Rodriguez E.Y."/>
            <person name="Gruber S."/>
            <person name="Han C."/>
            <person name="Henrissat B."/>
            <person name="Hermosa R."/>
            <person name="Hernandez-Onate M."/>
            <person name="Karaffa L."/>
            <person name="Kosti I."/>
            <person name="Le Crom S."/>
            <person name="Lindquist E."/>
            <person name="Lucas S."/>
            <person name="Luebeck M."/>
            <person name="Luebeck P.S."/>
            <person name="Margeot A."/>
            <person name="Metz B."/>
            <person name="Misra M."/>
            <person name="Nevalainen H."/>
            <person name="Omann M."/>
            <person name="Packer N."/>
            <person name="Perrone G."/>
            <person name="Uresti-Rivera E.E."/>
            <person name="Salamov A."/>
            <person name="Schmoll M."/>
            <person name="Seiboth B."/>
            <person name="Shapiro H."/>
            <person name="Sukno S."/>
            <person name="Tamayo-Ramos J.A."/>
            <person name="Tisch D."/>
            <person name="Wiest A."/>
            <person name="Wilkinson H.H."/>
            <person name="Zhang M."/>
            <person name="Coutinho P.M."/>
            <person name="Kenerley C.M."/>
            <person name="Monte E."/>
            <person name="Baker S.E."/>
            <person name="Grigoriev I.V."/>
        </authorList>
    </citation>
    <scope>NUCLEOTIDE SEQUENCE [LARGE SCALE GENOMIC DNA]</scope>
    <source>
        <strain evidence="2">Gv29-8 / FGSC 10586</strain>
    </source>
</reference>
<dbReference type="VEuPathDB" id="FungiDB:TRIVIDRAFT_216822"/>
<gene>
    <name evidence="1" type="ORF">TRIVIDRAFT_216822</name>
</gene>
<dbReference type="EMBL" id="ABDF02000088">
    <property type="protein sequence ID" value="EHK17691.1"/>
    <property type="molecule type" value="Genomic_DNA"/>
</dbReference>
<dbReference type="InParanoid" id="G9N6C9"/>
<proteinExistence type="predicted"/>
<dbReference type="RefSeq" id="XP_013951887.1">
    <property type="nucleotide sequence ID" value="XM_014096412.1"/>
</dbReference>
<dbReference type="GeneID" id="25791187"/>
<protein>
    <submittedName>
        <fullName evidence="1">Uncharacterized protein</fullName>
    </submittedName>
</protein>
<dbReference type="HOGENOM" id="CLU_2121425_0_0_1"/>
<organism evidence="1 2">
    <name type="scientific">Hypocrea virens (strain Gv29-8 / FGSC 10586)</name>
    <name type="common">Gliocladium virens</name>
    <name type="synonym">Trichoderma virens</name>
    <dbReference type="NCBI Taxonomy" id="413071"/>
    <lineage>
        <taxon>Eukaryota</taxon>
        <taxon>Fungi</taxon>
        <taxon>Dikarya</taxon>
        <taxon>Ascomycota</taxon>
        <taxon>Pezizomycotina</taxon>
        <taxon>Sordariomycetes</taxon>
        <taxon>Hypocreomycetidae</taxon>
        <taxon>Hypocreales</taxon>
        <taxon>Hypocreaceae</taxon>
        <taxon>Trichoderma</taxon>
    </lineage>
</organism>
<sequence>MKIIRAAEPWLTTNVLPSILFTSVLSSYQQLKAIRSSVSCIVTKTALMIRWWSLMLRPKKVSLTRFRTRRCRLNAFISKLILTTWRRMVRRVTAIFVLGIETSFLFSSSRFCVD</sequence>
<comment type="caution">
    <text evidence="1">The sequence shown here is derived from an EMBL/GenBank/DDBJ whole genome shotgun (WGS) entry which is preliminary data.</text>
</comment>
<dbReference type="Proteomes" id="UP000007115">
    <property type="component" value="Unassembled WGS sequence"/>
</dbReference>